<evidence type="ECO:0000313" key="2">
    <source>
        <dbReference type="EMBL" id="EEV16650.1"/>
    </source>
</evidence>
<keyword evidence="1" id="KW-0812">Transmembrane</keyword>
<keyword evidence="3" id="KW-1185">Reference proteome</keyword>
<evidence type="ECO:0008006" key="4">
    <source>
        <dbReference type="Google" id="ProtNLM"/>
    </source>
</evidence>
<dbReference type="Proteomes" id="UP000005709">
    <property type="component" value="Unassembled WGS sequence"/>
</dbReference>
<dbReference type="AlphaFoldDB" id="C8PKP1"/>
<reference evidence="2 3" key="1">
    <citation type="submission" date="2009-07" db="EMBL/GenBank/DDBJ databases">
        <authorList>
            <person name="Madupu R."/>
            <person name="Sebastian Y."/>
            <person name="Durkin A.S."/>
            <person name="Torralba M."/>
            <person name="Methe B."/>
            <person name="Sutton G.G."/>
            <person name="Strausberg R.L."/>
            <person name="Nelson K.E."/>
        </authorList>
    </citation>
    <scope>NUCLEOTIDE SEQUENCE [LARGE SCALE GENOMIC DNA]</scope>
    <source>
        <strain evidence="2 3">RM3268</strain>
    </source>
</reference>
<dbReference type="OrthoDB" id="5354852at2"/>
<dbReference type="EMBL" id="ACYG01000030">
    <property type="protein sequence ID" value="EEV16650.1"/>
    <property type="molecule type" value="Genomic_DNA"/>
</dbReference>
<evidence type="ECO:0000256" key="1">
    <source>
        <dbReference type="SAM" id="Phobius"/>
    </source>
</evidence>
<organism evidence="2 3">
    <name type="scientific">Campylobacter gracilis RM3268</name>
    <dbReference type="NCBI Taxonomy" id="553220"/>
    <lineage>
        <taxon>Bacteria</taxon>
        <taxon>Pseudomonadati</taxon>
        <taxon>Campylobacterota</taxon>
        <taxon>Epsilonproteobacteria</taxon>
        <taxon>Campylobacterales</taxon>
        <taxon>Campylobacteraceae</taxon>
        <taxon>Campylobacter</taxon>
    </lineage>
</organism>
<evidence type="ECO:0000313" key="3">
    <source>
        <dbReference type="Proteomes" id="UP000005709"/>
    </source>
</evidence>
<accession>C8PKP1</accession>
<keyword evidence="1" id="KW-0472">Membrane</keyword>
<protein>
    <recommendedName>
        <fullName evidence="4">DUF4405 domain-containing protein</fullName>
    </recommendedName>
</protein>
<feature type="transmembrane region" description="Helical" evidence="1">
    <location>
        <begin position="40"/>
        <end position="59"/>
    </location>
</feature>
<dbReference type="eggNOG" id="ENOG5030TG0">
    <property type="taxonomic scope" value="Bacteria"/>
</dbReference>
<proteinExistence type="predicted"/>
<keyword evidence="1" id="KW-1133">Transmembrane helix</keyword>
<name>C8PKP1_9BACT</name>
<sequence>MLKAGIVYKFALIVLLGCALCVLGFSGVNFARGEYDEAWMSLHKIAGFGLLCVAILHLITRRKKLIKLWGEFLDVILSRKNPGFCNMDRIIGAIESYNIREIAGKMGFGADELAAILKSNGIKLVSADQDLRELAKFNDEKIFFILVLLIEAKFGKASGCKV</sequence>
<gene>
    <name evidence="2" type="ORF">CAMGR0001_0263</name>
</gene>
<dbReference type="RefSeq" id="WP_005872917.1">
    <property type="nucleotide sequence ID" value="NZ_ACYG01000030.1"/>
</dbReference>
<comment type="caution">
    <text evidence="2">The sequence shown here is derived from an EMBL/GenBank/DDBJ whole genome shotgun (WGS) entry which is preliminary data.</text>
</comment>